<evidence type="ECO:0000313" key="5">
    <source>
        <dbReference type="Proteomes" id="UP000029080"/>
    </source>
</evidence>
<dbReference type="InterPro" id="IPR008269">
    <property type="entry name" value="Lon_proteolytic"/>
</dbReference>
<protein>
    <recommendedName>
        <fullName evidence="1">endopeptidase La</fullName>
        <ecNumber evidence="1">3.4.21.53</ecNumber>
    </recommendedName>
</protein>
<dbReference type="Proteomes" id="UP000029080">
    <property type="component" value="Unassembled WGS sequence"/>
</dbReference>
<feature type="transmembrane region" description="Helical" evidence="2">
    <location>
        <begin position="61"/>
        <end position="83"/>
    </location>
</feature>
<evidence type="ECO:0000259" key="3">
    <source>
        <dbReference type="PROSITE" id="PS51786"/>
    </source>
</evidence>
<comment type="catalytic activity">
    <reaction evidence="1">
        <text>Hydrolysis of proteins in presence of ATP.</text>
        <dbReference type="EC" id="3.4.21.53"/>
    </reaction>
</comment>
<dbReference type="GO" id="GO:0006508">
    <property type="term" value="P:proteolysis"/>
    <property type="evidence" value="ECO:0007669"/>
    <property type="project" value="UniProtKB-KW"/>
</dbReference>
<keyword evidence="1" id="KW-0378">Hydrolase</keyword>
<dbReference type="InterPro" id="IPR027065">
    <property type="entry name" value="Lon_Prtase"/>
</dbReference>
<accession>A0A087EJX7</accession>
<dbReference type="GO" id="GO:0004252">
    <property type="term" value="F:serine-type endopeptidase activity"/>
    <property type="evidence" value="ECO:0007669"/>
    <property type="project" value="UniProtKB-UniRule"/>
</dbReference>
<dbReference type="GO" id="GO:0004176">
    <property type="term" value="F:ATP-dependent peptidase activity"/>
    <property type="evidence" value="ECO:0007669"/>
    <property type="project" value="UniProtKB-UniRule"/>
</dbReference>
<dbReference type="InterPro" id="IPR014721">
    <property type="entry name" value="Ribsml_uS5_D2-typ_fold_subgr"/>
</dbReference>
<keyword evidence="1 4" id="KW-0645">Protease</keyword>
<dbReference type="InterPro" id="IPR020568">
    <property type="entry name" value="Ribosomal_Su5_D2-typ_SF"/>
</dbReference>
<comment type="similarity">
    <text evidence="1">Belongs to the peptidase S16 family.</text>
</comment>
<dbReference type="eggNOG" id="COG3480">
    <property type="taxonomic scope" value="Bacteria"/>
</dbReference>
<dbReference type="PANTHER" id="PTHR10046">
    <property type="entry name" value="ATP DEPENDENT LON PROTEASE FAMILY MEMBER"/>
    <property type="match status" value="1"/>
</dbReference>
<dbReference type="OrthoDB" id="2356897at2"/>
<dbReference type="EMBL" id="JGZU01000003">
    <property type="protein sequence ID" value="KFJ08078.1"/>
    <property type="molecule type" value="Genomic_DNA"/>
</dbReference>
<dbReference type="AlphaFoldDB" id="A0A087EJX7"/>
<dbReference type="EC" id="3.4.21.53" evidence="1"/>
<keyword evidence="5" id="KW-1185">Reference proteome</keyword>
<feature type="active site" evidence="1">
    <location>
        <position position="209"/>
    </location>
</feature>
<feature type="active site" evidence="1">
    <location>
        <position position="254"/>
    </location>
</feature>
<gene>
    <name evidence="4" type="ORF">BITS_0392</name>
</gene>
<reference evidence="4 5" key="1">
    <citation type="submission" date="2014-03" db="EMBL/GenBank/DDBJ databases">
        <title>Genomics of Bifidobacteria.</title>
        <authorList>
            <person name="Ventura M."/>
            <person name="Milani C."/>
            <person name="Lugli G.A."/>
        </authorList>
    </citation>
    <scope>NUCLEOTIDE SEQUENCE [LARGE SCALE GENOMIC DNA]</scope>
    <source>
        <strain evidence="4 5">JCM 13495</strain>
    </source>
</reference>
<evidence type="ECO:0000313" key="4">
    <source>
        <dbReference type="EMBL" id="KFJ08078.1"/>
    </source>
</evidence>
<dbReference type="PROSITE" id="PS51786">
    <property type="entry name" value="LON_PROTEOLYTIC"/>
    <property type="match status" value="1"/>
</dbReference>
<comment type="caution">
    <text evidence="4">The sequence shown here is derived from an EMBL/GenBank/DDBJ whole genome shotgun (WGS) entry which is preliminary data.</text>
</comment>
<proteinExistence type="inferred from homology"/>
<evidence type="ECO:0000256" key="1">
    <source>
        <dbReference type="PROSITE-ProRule" id="PRU01122"/>
    </source>
</evidence>
<sequence length="315" mass="33597">MPILHHANKDQSTRSKNARRYELLDDDGKDVESLQDRGVLARLDRSVTRWQEYLQAHSMRYLISIFGVILAGAMLFMPSPYVVEIPGPTRNVLGESGGSQIISISGATTYADTGQLLMLTVNASGLPGYPVPNVYALWGWASPHMEVLPQEAIFPKGQTAEEYQEETDAEMSESQSAAQTAALAYAKKLGVDVSNVKVSMHIDDIGGPSAGMMYTLGVIDKLTEQDESGGKTIAGTGTIDKDGNVGAIGGIRLKMIGAKRDGATWFLAPASNCDEVVGHVPPGLTDVKVSNIDEAYQALVAIGSGNTQGLEHCTA</sequence>
<keyword evidence="2" id="KW-1133">Transmembrane helix</keyword>
<keyword evidence="2" id="KW-0812">Transmembrane</keyword>
<keyword evidence="1" id="KW-0720">Serine protease</keyword>
<evidence type="ECO:0000256" key="2">
    <source>
        <dbReference type="SAM" id="Phobius"/>
    </source>
</evidence>
<name>A0A087EJX7_9BIFI</name>
<dbReference type="SUPFAM" id="SSF54211">
    <property type="entry name" value="Ribosomal protein S5 domain 2-like"/>
    <property type="match status" value="1"/>
</dbReference>
<dbReference type="GO" id="GO:0005524">
    <property type="term" value="F:ATP binding"/>
    <property type="evidence" value="ECO:0007669"/>
    <property type="project" value="InterPro"/>
</dbReference>
<keyword evidence="2" id="KW-0472">Membrane</keyword>
<feature type="domain" description="Lon proteolytic" evidence="3">
    <location>
        <begin position="129"/>
        <end position="302"/>
    </location>
</feature>
<dbReference type="Pfam" id="PF05362">
    <property type="entry name" value="Lon_C"/>
    <property type="match status" value="1"/>
</dbReference>
<dbReference type="Gene3D" id="3.30.230.10">
    <property type="match status" value="1"/>
</dbReference>
<dbReference type="STRING" id="356829.BITS_0392"/>
<dbReference type="GO" id="GO:0030163">
    <property type="term" value="P:protein catabolic process"/>
    <property type="evidence" value="ECO:0007669"/>
    <property type="project" value="InterPro"/>
</dbReference>
<organism evidence="4 5">
    <name type="scientific">Bifidobacterium tsurumiense</name>
    <dbReference type="NCBI Taxonomy" id="356829"/>
    <lineage>
        <taxon>Bacteria</taxon>
        <taxon>Bacillati</taxon>
        <taxon>Actinomycetota</taxon>
        <taxon>Actinomycetes</taxon>
        <taxon>Bifidobacteriales</taxon>
        <taxon>Bifidobacteriaceae</taxon>
        <taxon>Bifidobacterium</taxon>
    </lineage>
</organism>